<protein>
    <recommendedName>
        <fullName evidence="1">Peptidase M13 C-terminal domain-containing protein</fullName>
    </recommendedName>
</protein>
<dbReference type="PROSITE" id="PS51885">
    <property type="entry name" value="NEPRILYSIN"/>
    <property type="match status" value="1"/>
</dbReference>
<dbReference type="Proteomes" id="UP001163046">
    <property type="component" value="Unassembled WGS sequence"/>
</dbReference>
<dbReference type="EMBL" id="MU827788">
    <property type="protein sequence ID" value="KAJ7331609.1"/>
    <property type="molecule type" value="Genomic_DNA"/>
</dbReference>
<dbReference type="Pfam" id="PF01431">
    <property type="entry name" value="Peptidase_M13"/>
    <property type="match status" value="1"/>
</dbReference>
<dbReference type="AlphaFoldDB" id="A0A9W9YBJ5"/>
<organism evidence="2 3">
    <name type="scientific">Desmophyllum pertusum</name>
    <dbReference type="NCBI Taxonomy" id="174260"/>
    <lineage>
        <taxon>Eukaryota</taxon>
        <taxon>Metazoa</taxon>
        <taxon>Cnidaria</taxon>
        <taxon>Anthozoa</taxon>
        <taxon>Hexacorallia</taxon>
        <taxon>Scleractinia</taxon>
        <taxon>Caryophylliina</taxon>
        <taxon>Caryophylliidae</taxon>
        <taxon>Desmophyllum</taxon>
    </lineage>
</organism>
<accession>A0A9W9YBJ5</accession>
<evidence type="ECO:0000313" key="2">
    <source>
        <dbReference type="EMBL" id="KAJ7331609.1"/>
    </source>
</evidence>
<comment type="caution">
    <text evidence="2">The sequence shown here is derived from an EMBL/GenBank/DDBJ whole genome shotgun (WGS) entry which is preliminary data.</text>
</comment>
<gene>
    <name evidence="2" type="ORF">OS493_019194</name>
</gene>
<reference evidence="2" key="1">
    <citation type="submission" date="2023-01" db="EMBL/GenBank/DDBJ databases">
        <title>Genome assembly of the deep-sea coral Lophelia pertusa.</title>
        <authorList>
            <person name="Herrera S."/>
            <person name="Cordes E."/>
        </authorList>
    </citation>
    <scope>NUCLEOTIDE SEQUENCE</scope>
    <source>
        <strain evidence="2">USNM1676648</strain>
        <tissue evidence="2">Polyp</tissue>
    </source>
</reference>
<name>A0A9W9YBJ5_9CNID</name>
<dbReference type="InterPro" id="IPR000718">
    <property type="entry name" value="Peptidase_M13"/>
</dbReference>
<proteinExistence type="predicted"/>
<keyword evidence="3" id="KW-1185">Reference proteome</keyword>
<dbReference type="OrthoDB" id="6475849at2759"/>
<evidence type="ECO:0000259" key="1">
    <source>
        <dbReference type="Pfam" id="PF01431"/>
    </source>
</evidence>
<dbReference type="GO" id="GO:0005886">
    <property type="term" value="C:plasma membrane"/>
    <property type="evidence" value="ECO:0007669"/>
    <property type="project" value="TreeGrafter"/>
</dbReference>
<dbReference type="GO" id="GO:0016485">
    <property type="term" value="P:protein processing"/>
    <property type="evidence" value="ECO:0007669"/>
    <property type="project" value="TreeGrafter"/>
</dbReference>
<dbReference type="InterPro" id="IPR024079">
    <property type="entry name" value="MetalloPept_cat_dom_sf"/>
</dbReference>
<dbReference type="InterPro" id="IPR018497">
    <property type="entry name" value="Peptidase_M13_C"/>
</dbReference>
<dbReference type="SUPFAM" id="SSF55486">
    <property type="entry name" value="Metalloproteases ('zincins'), catalytic domain"/>
    <property type="match status" value="1"/>
</dbReference>
<evidence type="ECO:0000313" key="3">
    <source>
        <dbReference type="Proteomes" id="UP001163046"/>
    </source>
</evidence>
<dbReference type="Gene3D" id="3.40.390.10">
    <property type="entry name" value="Collagenase (Catalytic Domain)"/>
    <property type="match status" value="1"/>
</dbReference>
<dbReference type="GO" id="GO:0004222">
    <property type="term" value="F:metalloendopeptidase activity"/>
    <property type="evidence" value="ECO:0007669"/>
    <property type="project" value="InterPro"/>
</dbReference>
<feature type="domain" description="Peptidase M13 C-terminal" evidence="1">
    <location>
        <begin position="51"/>
        <end position="183"/>
    </location>
</feature>
<dbReference type="PANTHER" id="PTHR11733">
    <property type="entry name" value="ZINC METALLOPROTEASE FAMILY M13 NEPRILYSIN-RELATED"/>
    <property type="match status" value="1"/>
</dbReference>
<sequence length="184" mass="20756">MITDSPKLLTMEELEWLLGTKLLTVLTTMDACLTKMGTWLSGGQTAPLQLSRTKTKCLEDQYSGYVFHTKNLKGKQTLGENIADNGGIKQAYQAYQNWKARRGSEPPLPGMKDFTNEQIFFLGFAQIWCSKYRPETAMRQVDYGVHSPGKFRVIGSLSNFDEFAKAYNCPKGSPMNPKHKCAVW</sequence>
<dbReference type="PANTHER" id="PTHR11733:SF240">
    <property type="entry name" value="GH14155P-RELATED"/>
    <property type="match status" value="1"/>
</dbReference>